<feature type="binding site" evidence="9">
    <location>
        <position position="157"/>
    </location>
    <ligand>
        <name>substrate</name>
    </ligand>
</feature>
<organism evidence="12 13">
    <name type="scientific">Polycladomyces abyssicola</name>
    <dbReference type="NCBI Taxonomy" id="1125966"/>
    <lineage>
        <taxon>Bacteria</taxon>
        <taxon>Bacillati</taxon>
        <taxon>Bacillota</taxon>
        <taxon>Bacilli</taxon>
        <taxon>Bacillales</taxon>
        <taxon>Thermoactinomycetaceae</taxon>
        <taxon>Polycladomyces</taxon>
    </lineage>
</organism>
<evidence type="ECO:0000256" key="6">
    <source>
        <dbReference type="ARBA" id="ARBA00022777"/>
    </source>
</evidence>
<dbReference type="PIRSF" id="PIRSF000728">
    <property type="entry name" value="NAGK"/>
    <property type="match status" value="1"/>
</dbReference>
<evidence type="ECO:0000256" key="8">
    <source>
        <dbReference type="ARBA" id="ARBA00048141"/>
    </source>
</evidence>
<accession>A0A8D5UGK4</accession>
<keyword evidence="4 9" id="KW-0808">Transferase</keyword>
<keyword evidence="2 9" id="KW-0055">Arginine biosynthesis</keyword>
<dbReference type="Proteomes" id="UP000677436">
    <property type="component" value="Chromosome"/>
</dbReference>
<evidence type="ECO:0000256" key="1">
    <source>
        <dbReference type="ARBA" id="ARBA00004828"/>
    </source>
</evidence>
<name>A0A8D5UGK4_9BACL</name>
<evidence type="ECO:0000256" key="3">
    <source>
        <dbReference type="ARBA" id="ARBA00022605"/>
    </source>
</evidence>
<dbReference type="HAMAP" id="MF_00082">
    <property type="entry name" value="ArgB"/>
    <property type="match status" value="1"/>
</dbReference>
<comment type="function">
    <text evidence="9">Catalyzes the ATP-dependent phosphorylation of N-acetyl-L-glutamate.</text>
</comment>
<dbReference type="InterPro" id="IPR001048">
    <property type="entry name" value="Asp/Glu/Uridylate_kinase"/>
</dbReference>
<evidence type="ECO:0000256" key="9">
    <source>
        <dbReference type="HAMAP-Rule" id="MF_00082"/>
    </source>
</evidence>
<feature type="domain" description="Aspartate/glutamate/uridylate kinase" evidence="11">
    <location>
        <begin position="6"/>
        <end position="239"/>
    </location>
</feature>
<feature type="region of interest" description="Disordered" evidence="10">
    <location>
        <begin position="270"/>
        <end position="290"/>
    </location>
</feature>
<comment type="catalytic activity">
    <reaction evidence="8 9">
        <text>N-acetyl-L-glutamate + ATP = N-acetyl-L-glutamyl 5-phosphate + ADP</text>
        <dbReference type="Rhea" id="RHEA:14629"/>
        <dbReference type="ChEBI" id="CHEBI:30616"/>
        <dbReference type="ChEBI" id="CHEBI:44337"/>
        <dbReference type="ChEBI" id="CHEBI:57936"/>
        <dbReference type="ChEBI" id="CHEBI:456216"/>
        <dbReference type="EC" id="2.7.2.8"/>
    </reaction>
</comment>
<dbReference type="KEGG" id="pabs:JIR001_29690"/>
<gene>
    <name evidence="9 12" type="primary">argB</name>
    <name evidence="12" type="ORF">JIR001_29690</name>
</gene>
<dbReference type="GO" id="GO:0005524">
    <property type="term" value="F:ATP binding"/>
    <property type="evidence" value="ECO:0007669"/>
    <property type="project" value="UniProtKB-UniRule"/>
</dbReference>
<dbReference type="EMBL" id="AP024601">
    <property type="protein sequence ID" value="BCU83186.1"/>
    <property type="molecule type" value="Genomic_DNA"/>
</dbReference>
<evidence type="ECO:0000256" key="5">
    <source>
        <dbReference type="ARBA" id="ARBA00022741"/>
    </source>
</evidence>
<dbReference type="GO" id="GO:0042450">
    <property type="term" value="P:L-arginine biosynthetic process via ornithine"/>
    <property type="evidence" value="ECO:0007669"/>
    <property type="project" value="UniProtKB-UniRule"/>
</dbReference>
<feature type="site" description="Transition state stabilizer" evidence="9">
    <location>
        <position position="220"/>
    </location>
</feature>
<dbReference type="GO" id="GO:0003991">
    <property type="term" value="F:acetylglutamate kinase activity"/>
    <property type="evidence" value="ECO:0007669"/>
    <property type="project" value="UniProtKB-UniRule"/>
</dbReference>
<reference evidence="12" key="2">
    <citation type="journal article" date="2021" name="Microbiol. Resour. Announc.">
        <title>Complete Genome Sequence of Polycladomyces abyssicola JIR-001T, Isolated from Hemipelagic Sediment in Deep Seawater.</title>
        <authorList>
            <person name="Tsubouchi T."/>
            <person name="Kaneko Y."/>
        </authorList>
    </citation>
    <scope>NUCLEOTIDE SEQUENCE</scope>
    <source>
        <strain evidence="12">JIR-001</strain>
    </source>
</reference>
<evidence type="ECO:0000256" key="10">
    <source>
        <dbReference type="SAM" id="MobiDB-lite"/>
    </source>
</evidence>
<keyword evidence="9" id="KW-0963">Cytoplasm</keyword>
<feature type="binding site" evidence="9">
    <location>
        <begin position="43"/>
        <end position="44"/>
    </location>
    <ligand>
        <name>substrate</name>
    </ligand>
</feature>
<dbReference type="RefSeq" id="WP_212773441.1">
    <property type="nucleotide sequence ID" value="NZ_AP024601.1"/>
</dbReference>
<dbReference type="Pfam" id="PF00696">
    <property type="entry name" value="AA_kinase"/>
    <property type="match status" value="1"/>
</dbReference>
<dbReference type="Gene3D" id="3.40.1160.10">
    <property type="entry name" value="Acetylglutamate kinase-like"/>
    <property type="match status" value="1"/>
</dbReference>
<dbReference type="InterPro" id="IPR004662">
    <property type="entry name" value="AcgluKinase_fam"/>
</dbReference>
<sequence length="290" mass="31030">MVTRNIMVIKIGGSLMDLLHPSFFSTCVSLLERGWQPVIVHGGGPWINRWLEKAGITPRFVDGLRVTDADTLEVVEMVLAGVINKHLVTQFTQAGARAIGISGIDGELIRVKQRDPSFGYVGDVTEVNPIMLQGLLDQGWLPVVASLGVDATGQHYNVNADHAAGAIAQALKAHTLALVTDVPGIWKVENGEKRVLRHVTPEQIDDMIADGTIAGGMIPKVTAGMRCLGGEVERVMIVDGRAPQKLKDGKQAVFAGTSIVKGVVRNRGSVSDLHAGSGPRGERQRQYPAG</sequence>
<feature type="compositionally biased region" description="Basic and acidic residues" evidence="10">
    <location>
        <begin position="280"/>
        <end position="290"/>
    </location>
</feature>
<evidence type="ECO:0000313" key="13">
    <source>
        <dbReference type="Proteomes" id="UP000677436"/>
    </source>
</evidence>
<feature type="site" description="Transition state stabilizer" evidence="9">
    <location>
        <position position="10"/>
    </location>
</feature>
<proteinExistence type="inferred from homology"/>
<evidence type="ECO:0000256" key="4">
    <source>
        <dbReference type="ARBA" id="ARBA00022679"/>
    </source>
</evidence>
<dbReference type="InterPro" id="IPR037528">
    <property type="entry name" value="ArgB"/>
</dbReference>
<comment type="subcellular location">
    <subcellularLocation>
        <location evidence="9">Cytoplasm</location>
    </subcellularLocation>
</comment>
<feature type="binding site" evidence="9">
    <location>
        <position position="65"/>
    </location>
    <ligand>
        <name>substrate</name>
    </ligand>
</feature>
<dbReference type="PANTHER" id="PTHR23342">
    <property type="entry name" value="N-ACETYLGLUTAMATE SYNTHASE"/>
    <property type="match status" value="1"/>
</dbReference>
<comment type="similarity">
    <text evidence="9">Belongs to the acetylglutamate kinase family. ArgB subfamily.</text>
</comment>
<dbReference type="UniPathway" id="UPA00068">
    <property type="reaction ID" value="UER00107"/>
</dbReference>
<dbReference type="SUPFAM" id="SSF53633">
    <property type="entry name" value="Carbamate kinase-like"/>
    <property type="match status" value="1"/>
</dbReference>
<dbReference type="GO" id="GO:0005737">
    <property type="term" value="C:cytoplasm"/>
    <property type="evidence" value="ECO:0007669"/>
    <property type="project" value="UniProtKB-SubCell"/>
</dbReference>
<dbReference type="PANTHER" id="PTHR23342:SF0">
    <property type="entry name" value="N-ACETYLGLUTAMATE SYNTHASE, MITOCHONDRIAL"/>
    <property type="match status" value="1"/>
</dbReference>
<keyword evidence="7 9" id="KW-0067">ATP-binding</keyword>
<dbReference type="FunFam" id="3.40.1160.10:FF:000004">
    <property type="entry name" value="Acetylglutamate kinase"/>
    <property type="match status" value="1"/>
</dbReference>
<evidence type="ECO:0000313" key="12">
    <source>
        <dbReference type="EMBL" id="BCU83186.1"/>
    </source>
</evidence>
<keyword evidence="13" id="KW-1185">Reference proteome</keyword>
<dbReference type="NCBIfam" id="TIGR00761">
    <property type="entry name" value="argB"/>
    <property type="match status" value="1"/>
</dbReference>
<keyword evidence="3 9" id="KW-0028">Amino-acid biosynthesis</keyword>
<evidence type="ECO:0000256" key="7">
    <source>
        <dbReference type="ARBA" id="ARBA00022840"/>
    </source>
</evidence>
<protein>
    <recommendedName>
        <fullName evidence="9">Acetylglutamate kinase</fullName>
        <ecNumber evidence="9">2.7.2.8</ecNumber>
    </recommendedName>
    <alternativeName>
        <fullName evidence="9">N-acetyl-L-glutamate 5-phosphotransferase</fullName>
    </alternativeName>
    <alternativeName>
        <fullName evidence="9">NAG kinase</fullName>
        <shortName evidence="9">NAGK</shortName>
    </alternativeName>
</protein>
<reference evidence="12" key="1">
    <citation type="journal article" date="2013" name="Int. J. Syst. Evol. Microbiol.">
        <title>Polycladomyces abyssicola gen. nov., sp. nov., a thermophilic filamentous bacterium isolated from hemipelagic sediment.</title>
        <authorList>
            <person name="Tsubouchi T."/>
            <person name="Shimane Y."/>
            <person name="Mori K."/>
            <person name="Usui K."/>
            <person name="Hiraki T."/>
            <person name="Tame A."/>
            <person name="Uematsu K."/>
            <person name="Maruyama T."/>
            <person name="Hatada Y."/>
        </authorList>
    </citation>
    <scope>NUCLEOTIDE SEQUENCE</scope>
    <source>
        <strain evidence="12">JIR-001</strain>
    </source>
</reference>
<keyword evidence="5 9" id="KW-0547">Nucleotide-binding</keyword>
<comment type="pathway">
    <text evidence="1 9">Amino-acid biosynthesis; L-arginine biosynthesis; N(2)-acetyl-L-ornithine from L-glutamate: step 2/4.</text>
</comment>
<dbReference type="EC" id="2.7.2.8" evidence="9"/>
<keyword evidence="6 9" id="KW-0418">Kinase</keyword>
<dbReference type="AlphaFoldDB" id="A0A8D5UGK4"/>
<dbReference type="CDD" id="cd04238">
    <property type="entry name" value="AAK_NAGK-like"/>
    <property type="match status" value="1"/>
</dbReference>
<evidence type="ECO:0000256" key="2">
    <source>
        <dbReference type="ARBA" id="ARBA00022571"/>
    </source>
</evidence>
<dbReference type="InterPro" id="IPR036393">
    <property type="entry name" value="AceGlu_kinase-like_sf"/>
</dbReference>
<evidence type="ECO:0000259" key="11">
    <source>
        <dbReference type="Pfam" id="PF00696"/>
    </source>
</evidence>